<protein>
    <submittedName>
        <fullName evidence="1">Uncharacterized protein</fullName>
    </submittedName>
</protein>
<sequence length="81" mass="8915">MAENAELITNWTQKASDYAVDEHALDGGDDHCRGTFLLSASALFNFSFTGYGVQCKCPGEFWGSLSDRSIHICCVEDSSRM</sequence>
<evidence type="ECO:0000313" key="1">
    <source>
        <dbReference type="EMBL" id="KIH60008.1"/>
    </source>
</evidence>
<organism evidence="1 2">
    <name type="scientific">Ancylostoma duodenale</name>
    <dbReference type="NCBI Taxonomy" id="51022"/>
    <lineage>
        <taxon>Eukaryota</taxon>
        <taxon>Metazoa</taxon>
        <taxon>Ecdysozoa</taxon>
        <taxon>Nematoda</taxon>
        <taxon>Chromadorea</taxon>
        <taxon>Rhabditida</taxon>
        <taxon>Rhabditina</taxon>
        <taxon>Rhabditomorpha</taxon>
        <taxon>Strongyloidea</taxon>
        <taxon>Ancylostomatidae</taxon>
        <taxon>Ancylostomatinae</taxon>
        <taxon>Ancylostoma</taxon>
    </lineage>
</organism>
<dbReference type="OrthoDB" id="10266706at2759"/>
<reference evidence="1 2" key="1">
    <citation type="submission" date="2013-12" db="EMBL/GenBank/DDBJ databases">
        <title>Draft genome of the parsitic nematode Ancylostoma duodenale.</title>
        <authorList>
            <person name="Mitreva M."/>
        </authorList>
    </citation>
    <scope>NUCLEOTIDE SEQUENCE [LARGE SCALE GENOMIC DNA]</scope>
    <source>
        <strain evidence="1 2">Zhejiang</strain>
    </source>
</reference>
<evidence type="ECO:0000313" key="2">
    <source>
        <dbReference type="Proteomes" id="UP000054047"/>
    </source>
</evidence>
<dbReference type="EMBL" id="KN731378">
    <property type="protein sequence ID" value="KIH60008.1"/>
    <property type="molecule type" value="Genomic_DNA"/>
</dbReference>
<dbReference type="Proteomes" id="UP000054047">
    <property type="component" value="Unassembled WGS sequence"/>
</dbReference>
<keyword evidence="2" id="KW-1185">Reference proteome</keyword>
<gene>
    <name evidence="1" type="ORF">ANCDUO_09748</name>
</gene>
<accession>A0A0C2CT04</accession>
<proteinExistence type="predicted"/>
<name>A0A0C2CT04_9BILA</name>
<dbReference type="AlphaFoldDB" id="A0A0C2CT04"/>